<gene>
    <name evidence="2" type="ORF">GCM10010448_30100</name>
</gene>
<evidence type="ECO:0000313" key="3">
    <source>
        <dbReference type="Proteomes" id="UP001501532"/>
    </source>
</evidence>
<sequence>MNSPQAHTPEVEVVVSDCSARDAGSLFAELCRHFGSDRCAEDIPHETSGSRPTMWTGRFDTSASPAESPATPSPPSLSGPVKAEVQGEPRAVERLRRALDETFVVQQLGTVAGDQEVEVELQLESRRPA</sequence>
<proteinExistence type="predicted"/>
<comment type="caution">
    <text evidence="2">The sequence shown here is derived from an EMBL/GenBank/DDBJ whole genome shotgun (WGS) entry which is preliminary data.</text>
</comment>
<protein>
    <submittedName>
        <fullName evidence="2">Uncharacterized protein</fullName>
    </submittedName>
</protein>
<reference evidence="3" key="1">
    <citation type="journal article" date="2019" name="Int. J. Syst. Evol. Microbiol.">
        <title>The Global Catalogue of Microorganisms (GCM) 10K type strain sequencing project: providing services to taxonomists for standard genome sequencing and annotation.</title>
        <authorList>
            <consortium name="The Broad Institute Genomics Platform"/>
            <consortium name="The Broad Institute Genome Sequencing Center for Infectious Disease"/>
            <person name="Wu L."/>
            <person name="Ma J."/>
        </authorList>
    </citation>
    <scope>NUCLEOTIDE SEQUENCE [LARGE SCALE GENOMIC DNA]</scope>
    <source>
        <strain evidence="3">JCM 9091</strain>
    </source>
</reference>
<dbReference type="EMBL" id="BAAAUF010000020">
    <property type="protein sequence ID" value="GAA3045222.1"/>
    <property type="molecule type" value="Genomic_DNA"/>
</dbReference>
<dbReference type="Proteomes" id="UP001501532">
    <property type="component" value="Unassembled WGS sequence"/>
</dbReference>
<evidence type="ECO:0000313" key="2">
    <source>
        <dbReference type="EMBL" id="GAA3045222.1"/>
    </source>
</evidence>
<dbReference type="RefSeq" id="WP_234517611.1">
    <property type="nucleotide sequence ID" value="NZ_BAAAUF010000020.1"/>
</dbReference>
<name>A0ABP6LHP9_9ACTN</name>
<organism evidence="2 3">
    <name type="scientific">Streptomyces glomeratus</name>
    <dbReference type="NCBI Taxonomy" id="284452"/>
    <lineage>
        <taxon>Bacteria</taxon>
        <taxon>Bacillati</taxon>
        <taxon>Actinomycetota</taxon>
        <taxon>Actinomycetes</taxon>
        <taxon>Kitasatosporales</taxon>
        <taxon>Streptomycetaceae</taxon>
        <taxon>Streptomyces</taxon>
    </lineage>
</organism>
<evidence type="ECO:0000256" key="1">
    <source>
        <dbReference type="SAM" id="MobiDB-lite"/>
    </source>
</evidence>
<feature type="region of interest" description="Disordered" evidence="1">
    <location>
        <begin position="38"/>
        <end position="88"/>
    </location>
</feature>
<keyword evidence="3" id="KW-1185">Reference proteome</keyword>
<accession>A0ABP6LHP9</accession>